<dbReference type="NCBIfam" id="TIGR00756">
    <property type="entry name" value="PPR"/>
    <property type="match status" value="7"/>
</dbReference>
<dbReference type="SUPFAM" id="SSF81901">
    <property type="entry name" value="HCP-like"/>
    <property type="match status" value="1"/>
</dbReference>
<dbReference type="InterPro" id="IPR011990">
    <property type="entry name" value="TPR-like_helical_dom_sf"/>
</dbReference>
<accession>A0A7C9E163</accession>
<sequence>MYHAFSATQAAQTPLLSPSTTFRRTNSLPNSVIAFAKPLGRPANKVSSSGVAKKPSGAISRSRRGDVLAEIQQSSNLESALASSGRALKVADLNIILRNFGKSSRWKDLTELFEWMLKHGKINAASYSSYIKFMAESRNTSKALNVYKSISDEAMRNNVSICNSVLSCLVKNNNFDEAIDLFERMKQSGLQPDVVTYSTLLAGCMKVKHGYTKALELVKELEDYGISMDSVIYGTLIAVCASNCQCKEAEMYYTRMKAEGHSPNMYHYSALLNAYSVEGNYRKADDLIQDMKSAGLIPNKVVLTTLLKVYVKAGLFEKARVLLSHLQALGHATDEMPYCILMDGLSKSGKIDEAKAVFQEMNKREIRSNGYSHSIIISALSSSGRLQEATKWAADYEAMYNKYDLVILNVMLCAYCRGGDMERVMQTMRKMDKLAINPDQKTFHTLIKYFCKEKLYQLAYRTLQDMSSKGHPLEEETSSSLILGLGKAGAHSEAISAYNILKSNGGVISETLHEKILLMLIAGKRLRDAYVVAKENANLISPQGVKKFLVAYVKSGDINSINDALRAIHTSGDKIDQNVFHLAVTRYITQPAKKELLLQLLQWMPSHGYVVSSSTRNLILRNADLFGQQVIAELLSRQHAIARPC</sequence>
<feature type="repeat" description="PPR" evidence="3">
    <location>
        <begin position="439"/>
        <end position="473"/>
    </location>
</feature>
<dbReference type="GO" id="GO:0031930">
    <property type="term" value="P:mitochondria-nucleus signaling pathway"/>
    <property type="evidence" value="ECO:0007669"/>
    <property type="project" value="TreeGrafter"/>
</dbReference>
<protein>
    <submittedName>
        <fullName evidence="4">Uncharacterized protein</fullName>
    </submittedName>
</protein>
<dbReference type="Pfam" id="PF13812">
    <property type="entry name" value="PPR_3"/>
    <property type="match status" value="1"/>
</dbReference>
<evidence type="ECO:0000256" key="3">
    <source>
        <dbReference type="PROSITE-ProRule" id="PRU00708"/>
    </source>
</evidence>
<dbReference type="EMBL" id="GISG01196085">
    <property type="protein sequence ID" value="MBA4657381.1"/>
    <property type="molecule type" value="Transcribed_RNA"/>
</dbReference>
<keyword evidence="2" id="KW-0677">Repeat</keyword>
<feature type="repeat" description="PPR" evidence="3">
    <location>
        <begin position="229"/>
        <end position="263"/>
    </location>
</feature>
<dbReference type="InterPro" id="IPR002885">
    <property type="entry name" value="PPR_rpt"/>
</dbReference>
<organism evidence="4">
    <name type="scientific">Opuntia streptacantha</name>
    <name type="common">Prickly pear cactus</name>
    <name type="synonym">Opuntia cardona</name>
    <dbReference type="NCBI Taxonomy" id="393608"/>
    <lineage>
        <taxon>Eukaryota</taxon>
        <taxon>Viridiplantae</taxon>
        <taxon>Streptophyta</taxon>
        <taxon>Embryophyta</taxon>
        <taxon>Tracheophyta</taxon>
        <taxon>Spermatophyta</taxon>
        <taxon>Magnoliopsida</taxon>
        <taxon>eudicotyledons</taxon>
        <taxon>Gunneridae</taxon>
        <taxon>Pentapetalae</taxon>
        <taxon>Caryophyllales</taxon>
        <taxon>Cactineae</taxon>
        <taxon>Cactaceae</taxon>
        <taxon>Opuntioideae</taxon>
        <taxon>Opuntia</taxon>
    </lineage>
</organism>
<dbReference type="GO" id="GO:0009507">
    <property type="term" value="C:chloroplast"/>
    <property type="evidence" value="ECO:0007669"/>
    <property type="project" value="TreeGrafter"/>
</dbReference>
<feature type="repeat" description="PPR" evidence="3">
    <location>
        <begin position="158"/>
        <end position="192"/>
    </location>
</feature>
<name>A0A7C9E163_OPUST</name>
<dbReference type="Gene3D" id="1.25.40.10">
    <property type="entry name" value="Tetratricopeptide repeat domain"/>
    <property type="match status" value="3"/>
</dbReference>
<evidence type="ECO:0000256" key="2">
    <source>
        <dbReference type="ARBA" id="ARBA00022737"/>
    </source>
</evidence>
<evidence type="ECO:0000313" key="4">
    <source>
        <dbReference type="EMBL" id="MBA4657381.1"/>
    </source>
</evidence>
<comment type="similarity">
    <text evidence="1">Belongs to the PPR family. P subfamily.</text>
</comment>
<dbReference type="AlphaFoldDB" id="A0A7C9E163"/>
<proteinExistence type="inferred from homology"/>
<reference evidence="4" key="1">
    <citation type="journal article" date="2013" name="J. Plant Res.">
        <title>Effect of fungi and light on seed germination of three Opuntia species from semiarid lands of central Mexico.</title>
        <authorList>
            <person name="Delgado-Sanchez P."/>
            <person name="Jimenez-Bremont J.F."/>
            <person name="Guerrero-Gonzalez Mde L."/>
            <person name="Flores J."/>
        </authorList>
    </citation>
    <scope>NUCLEOTIDE SEQUENCE</scope>
    <source>
        <tissue evidence="4">Cladode</tissue>
    </source>
</reference>
<dbReference type="PROSITE" id="PS51375">
    <property type="entry name" value="PPR"/>
    <property type="match status" value="7"/>
</dbReference>
<feature type="repeat" description="PPR" evidence="3">
    <location>
        <begin position="264"/>
        <end position="298"/>
    </location>
</feature>
<dbReference type="PANTHER" id="PTHR47936">
    <property type="entry name" value="PPR_LONG DOMAIN-CONTAINING PROTEIN"/>
    <property type="match status" value="1"/>
</dbReference>
<dbReference type="GO" id="GO:0010019">
    <property type="term" value="P:chloroplast-nucleus signaling pathway"/>
    <property type="evidence" value="ECO:0007669"/>
    <property type="project" value="TreeGrafter"/>
</dbReference>
<dbReference type="Pfam" id="PF13041">
    <property type="entry name" value="PPR_2"/>
    <property type="match status" value="3"/>
</dbReference>
<feature type="repeat" description="PPR" evidence="3">
    <location>
        <begin position="334"/>
        <end position="368"/>
    </location>
</feature>
<reference evidence="4" key="2">
    <citation type="submission" date="2020-07" db="EMBL/GenBank/DDBJ databases">
        <authorList>
            <person name="Vera ALvarez R."/>
            <person name="Arias-Moreno D.M."/>
            <person name="Jimenez-Jacinto V."/>
            <person name="Jimenez-Bremont J.F."/>
            <person name="Swaminathan K."/>
            <person name="Moose S.P."/>
            <person name="Guerrero-Gonzalez M.L."/>
            <person name="Marino-Ramirez L."/>
            <person name="Landsman D."/>
            <person name="Rodriguez-Kessler M."/>
            <person name="Delgado-Sanchez P."/>
        </authorList>
    </citation>
    <scope>NUCLEOTIDE SEQUENCE</scope>
    <source>
        <tissue evidence="4">Cladode</tissue>
    </source>
</reference>
<dbReference type="Pfam" id="PF01535">
    <property type="entry name" value="PPR"/>
    <property type="match status" value="1"/>
</dbReference>
<dbReference type="PANTHER" id="PTHR47936:SF1">
    <property type="entry name" value="PENTATRICOPEPTIDE REPEAT-CONTAINING PROTEIN GUN1, CHLOROPLASTIC"/>
    <property type="match status" value="1"/>
</dbReference>
<evidence type="ECO:0000256" key="1">
    <source>
        <dbReference type="ARBA" id="ARBA00007626"/>
    </source>
</evidence>
<feature type="repeat" description="PPR" evidence="3">
    <location>
        <begin position="404"/>
        <end position="438"/>
    </location>
</feature>
<feature type="repeat" description="PPR" evidence="3">
    <location>
        <begin position="193"/>
        <end position="228"/>
    </location>
</feature>